<evidence type="ECO:0000313" key="2">
    <source>
        <dbReference type="EMBL" id="EDS03199.1"/>
    </source>
</evidence>
<dbReference type="GeneID" id="73803101"/>
<comment type="caution">
    <text evidence="2">The sequence shown here is derived from an EMBL/GenBank/DDBJ whole genome shotgun (WGS) entry which is preliminary data.</text>
</comment>
<evidence type="ECO:0000313" key="3">
    <source>
        <dbReference type="Proteomes" id="UP000005819"/>
    </source>
</evidence>
<feature type="signal peptide" evidence="1">
    <location>
        <begin position="1"/>
        <end position="18"/>
    </location>
</feature>
<evidence type="ECO:0000256" key="1">
    <source>
        <dbReference type="SAM" id="SignalP"/>
    </source>
</evidence>
<gene>
    <name evidence="2" type="ORF">ALIPUT_02739</name>
</gene>
<reference evidence="2" key="2">
    <citation type="submission" date="2013-09" db="EMBL/GenBank/DDBJ databases">
        <title>Draft genome sequence of Alistipes putredinis (DSM 17216).</title>
        <authorList>
            <person name="Sudarsanam P."/>
            <person name="Ley R."/>
            <person name="Guruge J."/>
            <person name="Turnbaugh P.J."/>
            <person name="Mahowald M."/>
            <person name="Liep D."/>
            <person name="Gordon J."/>
        </authorList>
    </citation>
    <scope>NUCLEOTIDE SEQUENCE</scope>
    <source>
        <strain evidence="2">DSM 17216</strain>
    </source>
</reference>
<dbReference type="OrthoDB" id="1099597at2"/>
<keyword evidence="3" id="KW-1185">Reference proteome</keyword>
<organism evidence="2 3">
    <name type="scientific">Alistipes putredinis DSM 17216</name>
    <dbReference type="NCBI Taxonomy" id="445970"/>
    <lineage>
        <taxon>Bacteria</taxon>
        <taxon>Pseudomonadati</taxon>
        <taxon>Bacteroidota</taxon>
        <taxon>Bacteroidia</taxon>
        <taxon>Bacteroidales</taxon>
        <taxon>Rikenellaceae</taxon>
        <taxon>Alistipes</taxon>
    </lineage>
</organism>
<dbReference type="RefSeq" id="WP_004328787.1">
    <property type="nucleotide sequence ID" value="NZ_DS499577.1"/>
</dbReference>
<dbReference type="eggNOG" id="ENOG502ZZNW">
    <property type="taxonomic scope" value="Bacteria"/>
</dbReference>
<dbReference type="AlphaFoldDB" id="B0N013"/>
<dbReference type="Proteomes" id="UP000005819">
    <property type="component" value="Unassembled WGS sequence"/>
</dbReference>
<dbReference type="EMBL" id="ABFK02000020">
    <property type="protein sequence ID" value="EDS03199.1"/>
    <property type="molecule type" value="Genomic_DNA"/>
</dbReference>
<evidence type="ECO:0008006" key="4">
    <source>
        <dbReference type="Google" id="ProtNLM"/>
    </source>
</evidence>
<reference evidence="2" key="1">
    <citation type="submission" date="2007-10" db="EMBL/GenBank/DDBJ databases">
        <authorList>
            <person name="Fulton L."/>
            <person name="Clifton S."/>
            <person name="Fulton B."/>
            <person name="Xu J."/>
            <person name="Minx P."/>
            <person name="Pepin K.H."/>
            <person name="Johnson M."/>
            <person name="Thiruvilangam P."/>
            <person name="Bhonagiri V."/>
            <person name="Nash W.E."/>
            <person name="Mardis E.R."/>
            <person name="Wilson R.K."/>
        </authorList>
    </citation>
    <scope>NUCLEOTIDE SEQUENCE [LARGE SCALE GENOMIC DNA]</scope>
    <source>
        <strain evidence="2">DSM 17216</strain>
    </source>
</reference>
<feature type="chain" id="PRO_5002750742" description="3-keto-disaccharide hydrolase domain-containing protein" evidence="1">
    <location>
        <begin position="19"/>
        <end position="204"/>
    </location>
</feature>
<proteinExistence type="predicted"/>
<dbReference type="Gene3D" id="2.60.120.560">
    <property type="entry name" value="Exo-inulinase, domain 1"/>
    <property type="match status" value="1"/>
</dbReference>
<keyword evidence="1" id="KW-0732">Signal</keyword>
<dbReference type="HOGENOM" id="CLU_1340916_0_0_10"/>
<sequence>MKKLLVALFALGTLTANAQTFKDTFDSNSMGWTEISGKDGEAVIKEGVMHLEGKKSGGLSLLGGVKDASEIMTHCFTNIDVQKNFEIKCKANVKKINENNMVGIVLDYLDDRNFMLFAIDDKQAYFLQYRDGDLVGAAKNLLKVTKKKDTRFDFSIKSTYKKLEFFVNGMLALELRYRDLISNGVGFYTYGAQVADFDDLELIQ</sequence>
<name>B0N013_9BACT</name>
<protein>
    <recommendedName>
        <fullName evidence="4">3-keto-disaccharide hydrolase domain-containing protein</fullName>
    </recommendedName>
</protein>
<accession>B0N013</accession>